<sequence>MSEVINNLLVELSLDSKDFESGLKDVNRATKQMETAFNASKKALALSEKGIEDYTKAVNAGENVLKQYENKLDALNKAYVEQQDKLKSYKKEFDELPSKIADAEKKLQDLAQTVGTGSKEYKDAEKELQKYQQKLDGMDRTLSSAVSGLRSFENQIAQTENKMTSASKEIGQLKDELSKLDNVDVDNLSSMFDDLDIGDFTGQIDGLDSGLDLLSLGAKGAGLALAGMFTASIIDGTKSFDKAITDLEINLGVTEKQAESLHKKIKDFSDGGYDVGSISEGVELLSQTMSLTDEEMEKVTKGMSIMNDRGYETSDMVRFMQMAYNNWGMSAEDALGMIIRGQQEGMNIAGDMMDTFLEYTPIFSQFGVDGKQAFALISQAMKDTGMDSDKVADMMKEVFLTITDGSDASKEALASVGVDVDDLKSRIDSGEITMVDAFNEVNKAILSVGDETKRAQALQDIYKGTVEYGNQTVLESWLNVKDGALDTAGAIDEVTGAYEGSYQASQQDFSNSWNELKETIGSGVLPILTTVMDTFNLLFSSVGLGVSNVVLNVQTMANQIKAFFQEIQISILETFVNNPIAEKLFPGMEERLETAKQQHEETINYIQENERKLAENSKLSNEIYKGSKEQTYNDTKNIADQKTKETADIIDKNTKDGASKAKANMDAMKTDVENSLSGLGNIALTETGEIPKATKANLDASALVIKQFGTDAYLGVKTSFSKLEESAKQSMTNLYKGVSTSMSKTKTNVMQDATGMYNQSKKSFSALEQSAKSSFSSLYNGCSNSMKKLKNNVIADWNSIRNTLSKGITGKVTVTRATVYQTSTQALTQAMNERMAGLSRNSVDFYGARYKPSQVVSTTGGASTASSRTNDRMYEEIKTQNKLLTKMLDVLMSERTTVVENTINLDGRAVAKGTAKYINEEINTSKTRSARLAGGVGF</sequence>
<dbReference type="KEGG" id="ril:CRIB_508"/>
<feature type="domain" description="Phage tail tape measure protein" evidence="2">
    <location>
        <begin position="263"/>
        <end position="461"/>
    </location>
</feature>
<dbReference type="PANTHER" id="PTHR45615:SF63">
    <property type="entry name" value="CHROMOSOME UNDETERMINED SCAFFOLD_10, WHOLE GENOME SHOTGUN SEQUENCE"/>
    <property type="match status" value="1"/>
</dbReference>
<dbReference type="Gene3D" id="1.20.120.330">
    <property type="entry name" value="Nucleotidyltransferases domain 2"/>
    <property type="match status" value="1"/>
</dbReference>
<evidence type="ECO:0000313" key="3">
    <source>
        <dbReference type="EMBL" id="CED93263.1"/>
    </source>
</evidence>
<keyword evidence="1" id="KW-0175">Coiled coil</keyword>
<feature type="coiled-coil region" evidence="1">
    <location>
        <begin position="51"/>
        <end position="183"/>
    </location>
</feature>
<dbReference type="AlphaFoldDB" id="A0A1V1HZC6"/>
<dbReference type="RefSeq" id="WP_180703000.1">
    <property type="nucleotide sequence ID" value="NZ_LN555523.1"/>
</dbReference>
<accession>A0A1V1HZC6</accession>
<dbReference type="GeneID" id="82204696"/>
<evidence type="ECO:0000256" key="1">
    <source>
        <dbReference type="SAM" id="Coils"/>
    </source>
</evidence>
<organism evidence="3 4">
    <name type="scientific">Romboutsia ilealis</name>
    <dbReference type="NCBI Taxonomy" id="1115758"/>
    <lineage>
        <taxon>Bacteria</taxon>
        <taxon>Bacillati</taxon>
        <taxon>Bacillota</taxon>
        <taxon>Clostridia</taxon>
        <taxon>Peptostreptococcales</taxon>
        <taxon>Peptostreptococcaceae</taxon>
        <taxon>Romboutsia</taxon>
    </lineage>
</organism>
<evidence type="ECO:0000313" key="4">
    <source>
        <dbReference type="Proteomes" id="UP000245622"/>
    </source>
</evidence>
<dbReference type="InterPro" id="IPR010090">
    <property type="entry name" value="Phage_tape_meas"/>
</dbReference>
<name>A0A1V1HZC6_9FIRM</name>
<protein>
    <submittedName>
        <fullName evidence="3">Phage protein, minor tail component protein</fullName>
    </submittedName>
</protein>
<dbReference type="PANTHER" id="PTHR45615">
    <property type="entry name" value="MYOSIN HEAVY CHAIN, NON-MUSCLE"/>
    <property type="match status" value="1"/>
</dbReference>
<evidence type="ECO:0000259" key="2">
    <source>
        <dbReference type="Pfam" id="PF10145"/>
    </source>
</evidence>
<dbReference type="EMBL" id="LN555523">
    <property type="protein sequence ID" value="CED93263.1"/>
    <property type="molecule type" value="Genomic_DNA"/>
</dbReference>
<dbReference type="Pfam" id="PF10145">
    <property type="entry name" value="PhageMin_Tail"/>
    <property type="match status" value="1"/>
</dbReference>
<gene>
    <name evidence="3" type="ORF">CRIB_508</name>
</gene>
<reference evidence="3 4" key="1">
    <citation type="submission" date="2014-04" db="EMBL/GenBank/DDBJ databases">
        <authorList>
            <person name="Hornung B.V."/>
        </authorList>
    </citation>
    <scope>NUCLEOTIDE SEQUENCE [LARGE SCALE GENOMIC DNA]</scope>
    <source>
        <strain evidence="3 4">CRIB</strain>
    </source>
</reference>
<dbReference type="SUPFAM" id="SSF57997">
    <property type="entry name" value="Tropomyosin"/>
    <property type="match status" value="1"/>
</dbReference>
<dbReference type="Proteomes" id="UP000245622">
    <property type="component" value="Chromosome 1"/>
</dbReference>
<keyword evidence="4" id="KW-1185">Reference proteome</keyword>
<proteinExistence type="predicted"/>